<name>A0AAV3R6C4_LITER</name>
<dbReference type="InterPro" id="IPR025312">
    <property type="entry name" value="DUF4216"/>
</dbReference>
<reference evidence="2 3" key="1">
    <citation type="submission" date="2024-01" db="EMBL/GenBank/DDBJ databases">
        <title>The complete chloroplast genome sequence of Lithospermum erythrorhizon: insights into the phylogenetic relationship among Boraginaceae species and the maternal lineages of purple gromwells.</title>
        <authorList>
            <person name="Okada T."/>
            <person name="Watanabe K."/>
        </authorList>
    </citation>
    <scope>NUCLEOTIDE SEQUENCE [LARGE SCALE GENOMIC DNA]</scope>
</reference>
<organism evidence="2 3">
    <name type="scientific">Lithospermum erythrorhizon</name>
    <name type="common">Purple gromwell</name>
    <name type="synonym">Lithospermum officinale var. erythrorhizon</name>
    <dbReference type="NCBI Taxonomy" id="34254"/>
    <lineage>
        <taxon>Eukaryota</taxon>
        <taxon>Viridiplantae</taxon>
        <taxon>Streptophyta</taxon>
        <taxon>Embryophyta</taxon>
        <taxon>Tracheophyta</taxon>
        <taxon>Spermatophyta</taxon>
        <taxon>Magnoliopsida</taxon>
        <taxon>eudicotyledons</taxon>
        <taxon>Gunneridae</taxon>
        <taxon>Pentapetalae</taxon>
        <taxon>asterids</taxon>
        <taxon>lamiids</taxon>
        <taxon>Boraginales</taxon>
        <taxon>Boraginaceae</taxon>
        <taxon>Boraginoideae</taxon>
        <taxon>Lithospermeae</taxon>
        <taxon>Lithospermum</taxon>
    </lineage>
</organism>
<proteinExistence type="predicted"/>
<dbReference type="InterPro" id="IPR004242">
    <property type="entry name" value="Transposase_21"/>
</dbReference>
<dbReference type="PANTHER" id="PTHR10775">
    <property type="entry name" value="OS08G0208400 PROTEIN"/>
    <property type="match status" value="1"/>
</dbReference>
<dbReference type="Proteomes" id="UP001454036">
    <property type="component" value="Unassembled WGS sequence"/>
</dbReference>
<gene>
    <name evidence="2" type="ORF">LIER_25448</name>
</gene>
<dbReference type="Pfam" id="PF13952">
    <property type="entry name" value="DUF4216"/>
    <property type="match status" value="1"/>
</dbReference>
<comment type="caution">
    <text evidence="2">The sequence shown here is derived from an EMBL/GenBank/DDBJ whole genome shotgun (WGS) entry which is preliminary data.</text>
</comment>
<dbReference type="EMBL" id="BAABME010007669">
    <property type="protein sequence ID" value="GAA0171414.1"/>
    <property type="molecule type" value="Genomic_DNA"/>
</dbReference>
<feature type="domain" description="DUF4216" evidence="1">
    <location>
        <begin position="575"/>
        <end position="636"/>
    </location>
</feature>
<sequence>MGEDDILDSHDDIDRLLYHIHRNVAAGLPDNYEGDRDEANCTHGISNTAFSDLLESIRELLPEAKLPKSFYEAKKVVKDIGLHYDKIDTCRNDCMLYWKEYGDATSCHVCHASREKDGLLRHPADGEDWKEFDKLYPTFGSESRNVRLGLASDGFNPFRTMNTQHSTWPVVLINYNLPPWLIMKSEFLILSLLIPGPASPGNDIDVYLQPLIEELKDLWCNEFDTYDASKKETFKMYAALRSTTSDFPGYAMLSSYTTKGKFACPYCHYETGHRYLSNSNKSCYMAHRRFLDADHPWRYDTKAFDGETEERAAPEPLTVSEIEQLLKDWKNSFGKLQPKKKNDDCPWRKSSIFHTLVYCKDLRCLHHLDVMHIEKNICDSVLGTLLDIPGKSKDHHKARLDLQEMGIRPELHPQESGDDRYVLLPKASFSMSKEDKSMFCSVIKKSKLPAGCTSDISREHEEVVKQKLKNNKKRRWSEAQQHSNELTRWFKEKVELDNVPEHIKWLSLGPSTIARRYTGYFCNGYKFYTKEHDDKCKTQNSGVSLTALTPSFATSKDINRVIGDVTYYGVIKSIVELDYWTVFSVVLFECDWFHTEVDDCGLTRVNFKTFLSKDDPFVLSLQVHQVFYMEDGVDKDFHYVNRMLPRDFFYAEGQYEDRYTNRLREPVGIQNVVIVNDDEIRLCREGISKRVNVHQMAERTENDSDVDETDWDWMEPMN</sequence>
<evidence type="ECO:0000313" key="2">
    <source>
        <dbReference type="EMBL" id="GAA0171414.1"/>
    </source>
</evidence>
<protein>
    <recommendedName>
        <fullName evidence="1">DUF4216 domain-containing protein</fullName>
    </recommendedName>
</protein>
<evidence type="ECO:0000259" key="1">
    <source>
        <dbReference type="Pfam" id="PF13952"/>
    </source>
</evidence>
<dbReference type="PANTHER" id="PTHR10775:SF190">
    <property type="entry name" value="TNP2-LIKE TRANSPOSON PROTEIN"/>
    <property type="match status" value="1"/>
</dbReference>
<dbReference type="Pfam" id="PF02992">
    <property type="entry name" value="Transposase_21"/>
    <property type="match status" value="1"/>
</dbReference>
<keyword evidence="3" id="KW-1185">Reference proteome</keyword>
<evidence type="ECO:0000313" key="3">
    <source>
        <dbReference type="Proteomes" id="UP001454036"/>
    </source>
</evidence>
<accession>A0AAV3R6C4</accession>
<dbReference type="AlphaFoldDB" id="A0AAV3R6C4"/>